<evidence type="ECO:0000313" key="9">
    <source>
        <dbReference type="EMBL" id="QEL10273.1"/>
    </source>
</evidence>
<dbReference type="GO" id="GO:0019363">
    <property type="term" value="P:pyridine nucleotide biosynthetic process"/>
    <property type="evidence" value="ECO:0007669"/>
    <property type="project" value="UniProtKB-KW"/>
</dbReference>
<reference evidence="9 10" key="1">
    <citation type="submission" date="2019-08" db="EMBL/GenBank/DDBJ databases">
        <title>Complete genome sequence of Kushneria sp. YCWA18, a halophilic phosphate-solubilizing bacterium isolated from Daqiao saltern in China.</title>
        <authorList>
            <person name="Du G.-X."/>
            <person name="Qu L.-Y."/>
        </authorList>
    </citation>
    <scope>NUCLEOTIDE SEQUENCE [LARGE SCALE GENOMIC DNA]</scope>
    <source>
        <strain evidence="9 10">YCWA18</strain>
    </source>
</reference>
<evidence type="ECO:0000256" key="3">
    <source>
        <dbReference type="ARBA" id="ARBA00022723"/>
    </source>
</evidence>
<keyword evidence="10" id="KW-1185">Reference proteome</keyword>
<comment type="similarity">
    <text evidence="1">Belongs to the isochorismatase family.</text>
</comment>
<dbReference type="AlphaFoldDB" id="A0A1S1NS73"/>
<sequence>MTEHTGSVSALQAESCEHARRALIVVDVQPDFMPGGPLACAEGDALLPGLCALLDADHFGHVVATQDWHPADHISFASRHPGWRPFESTTLYGEPQTLWPDHCLQGSRGAELHPALDWSRADAIIRKGTDRRVDSYSGFRHNIGPDGSRPSTGLAGWLNERGVTHVWVCGLAREVCVLWTAEDAVQAGFETRFLWSLTRPVSFDSDAATRQRLQRQGIDIIDADFMDPV</sequence>
<dbReference type="EC" id="3.5.1.19" evidence="6"/>
<name>A0A1S1NS73_9GAMM</name>
<dbReference type="Pfam" id="PF00857">
    <property type="entry name" value="Isochorismatase"/>
    <property type="match status" value="1"/>
</dbReference>
<feature type="domain" description="Isochorismatase-like" evidence="8">
    <location>
        <begin position="22"/>
        <end position="217"/>
    </location>
</feature>
<dbReference type="SUPFAM" id="SSF52499">
    <property type="entry name" value="Isochorismatase-like hydrolases"/>
    <property type="match status" value="1"/>
</dbReference>
<dbReference type="InterPro" id="IPR052347">
    <property type="entry name" value="Isochorismatase_Nicotinamidase"/>
</dbReference>
<proteinExistence type="inferred from homology"/>
<dbReference type="InterPro" id="IPR000868">
    <property type="entry name" value="Isochorismatase-like_dom"/>
</dbReference>
<keyword evidence="4" id="KW-0378">Hydrolase</keyword>
<dbReference type="EMBL" id="CP043420">
    <property type="protein sequence ID" value="QEL10273.1"/>
    <property type="molecule type" value="Genomic_DNA"/>
</dbReference>
<evidence type="ECO:0000256" key="6">
    <source>
        <dbReference type="ARBA" id="ARBA00039017"/>
    </source>
</evidence>
<dbReference type="GO" id="GO:0008936">
    <property type="term" value="F:nicotinamidase activity"/>
    <property type="evidence" value="ECO:0007669"/>
    <property type="project" value="UniProtKB-EC"/>
</dbReference>
<dbReference type="RefSeq" id="WP_070981736.1">
    <property type="nucleotide sequence ID" value="NZ_CP043420.1"/>
</dbReference>
<keyword evidence="3" id="KW-0479">Metal-binding</keyword>
<evidence type="ECO:0000256" key="7">
    <source>
        <dbReference type="ARBA" id="ARBA00043224"/>
    </source>
</evidence>
<dbReference type="CDD" id="cd01011">
    <property type="entry name" value="nicotinamidase"/>
    <property type="match status" value="1"/>
</dbReference>
<dbReference type="GO" id="GO:0046872">
    <property type="term" value="F:metal ion binding"/>
    <property type="evidence" value="ECO:0007669"/>
    <property type="project" value="UniProtKB-KW"/>
</dbReference>
<evidence type="ECO:0000259" key="8">
    <source>
        <dbReference type="Pfam" id="PF00857"/>
    </source>
</evidence>
<evidence type="ECO:0000256" key="1">
    <source>
        <dbReference type="ARBA" id="ARBA00006336"/>
    </source>
</evidence>
<dbReference type="Gene3D" id="3.40.50.850">
    <property type="entry name" value="Isochorismatase-like"/>
    <property type="match status" value="1"/>
</dbReference>
<dbReference type="PANTHER" id="PTHR11080:SF2">
    <property type="entry name" value="LD05707P"/>
    <property type="match status" value="1"/>
</dbReference>
<gene>
    <name evidence="9" type="ORF">FY550_03370</name>
</gene>
<evidence type="ECO:0000313" key="10">
    <source>
        <dbReference type="Proteomes" id="UP000322553"/>
    </source>
</evidence>
<dbReference type="STRING" id="657387.BH688_16445"/>
<dbReference type="KEGG" id="kuy:FY550_03370"/>
<dbReference type="OrthoDB" id="9791276at2"/>
<dbReference type="InterPro" id="IPR036380">
    <property type="entry name" value="Isochorismatase-like_sf"/>
</dbReference>
<dbReference type="PANTHER" id="PTHR11080">
    <property type="entry name" value="PYRAZINAMIDASE/NICOTINAMIDASE"/>
    <property type="match status" value="1"/>
</dbReference>
<accession>A0A1S1NS73</accession>
<protein>
    <recommendedName>
        <fullName evidence="6">nicotinamidase</fullName>
        <ecNumber evidence="6">3.5.1.19</ecNumber>
    </recommendedName>
    <alternativeName>
        <fullName evidence="7">Nicotinamide deamidase</fullName>
    </alternativeName>
</protein>
<evidence type="ECO:0000256" key="5">
    <source>
        <dbReference type="ARBA" id="ARBA00037900"/>
    </source>
</evidence>
<keyword evidence="2" id="KW-0662">Pyridine nucleotide biosynthesis</keyword>
<evidence type="ECO:0000256" key="4">
    <source>
        <dbReference type="ARBA" id="ARBA00022801"/>
    </source>
</evidence>
<evidence type="ECO:0000256" key="2">
    <source>
        <dbReference type="ARBA" id="ARBA00022642"/>
    </source>
</evidence>
<dbReference type="Proteomes" id="UP000322553">
    <property type="component" value="Chromosome"/>
</dbReference>
<organism evidence="9 10">
    <name type="scientific">Kushneria phosphatilytica</name>
    <dbReference type="NCBI Taxonomy" id="657387"/>
    <lineage>
        <taxon>Bacteria</taxon>
        <taxon>Pseudomonadati</taxon>
        <taxon>Pseudomonadota</taxon>
        <taxon>Gammaproteobacteria</taxon>
        <taxon>Oceanospirillales</taxon>
        <taxon>Halomonadaceae</taxon>
        <taxon>Kushneria</taxon>
    </lineage>
</organism>
<comment type="pathway">
    <text evidence="5">Cofactor biosynthesis; nicotinate biosynthesis; nicotinate from nicotinamide: step 1/1.</text>
</comment>